<keyword evidence="4 6" id="KW-0804">Transcription</keyword>
<name>A0AAD8HYJ1_9APIA</name>
<feature type="region of interest" description="Disordered" evidence="7">
    <location>
        <begin position="235"/>
        <end position="261"/>
    </location>
</feature>
<feature type="compositionally biased region" description="Basic and acidic residues" evidence="7">
    <location>
        <begin position="1"/>
        <end position="19"/>
    </location>
</feature>
<feature type="compositionally biased region" description="Polar residues" evidence="7">
    <location>
        <begin position="823"/>
        <end position="840"/>
    </location>
</feature>
<comment type="subcellular location">
    <subcellularLocation>
        <location evidence="1 6">Nucleus</location>
    </subcellularLocation>
</comment>
<dbReference type="GO" id="GO:0006357">
    <property type="term" value="P:regulation of transcription by RNA polymerase II"/>
    <property type="evidence" value="ECO:0007669"/>
    <property type="project" value="InterPro"/>
</dbReference>
<feature type="region of interest" description="Disordered" evidence="7">
    <location>
        <begin position="823"/>
        <end position="849"/>
    </location>
</feature>
<dbReference type="Pfam" id="PF10513">
    <property type="entry name" value="EPL1"/>
    <property type="match status" value="1"/>
</dbReference>
<dbReference type="GO" id="GO:0005634">
    <property type="term" value="C:nucleus"/>
    <property type="evidence" value="ECO:0007669"/>
    <property type="project" value="UniProtKB-SubCell"/>
</dbReference>
<feature type="region of interest" description="Disordered" evidence="7">
    <location>
        <begin position="97"/>
        <end position="131"/>
    </location>
</feature>
<feature type="compositionally biased region" description="Polar residues" evidence="7">
    <location>
        <begin position="147"/>
        <end position="156"/>
    </location>
</feature>
<sequence>MENNLEKESDVGVSKKDGCTDDQSVFRGSRKGKSGVGDGVKKRKNGGDVGWSEIEPEVKRSRSGFGDGGMSSLADSDAPCVETGQKLNGSCELSGFSLSLDGDGNDIRVPRKQRGSGGIKNRVKKPLSGSCSSVDQIAELNSDFKCSTTNTKSLSRNGKKCDKVNGGDGSSRKGRNYGKKRKGLESGSVEDEEKAKPAVDQGRCINKYSQGDEENLEQNAARMLSSRFDPRCTTFSRGKTVSSHSGGESGSHTGNLQGGFDCPSADNDSRILRPRYDYKGKGCPRKRRHFYEIVYREKDAQWFLKKRIKVFWPLDEMWYHGIVNDYDEERKLHHVKYDDRDKEWICLQNERFMLLLLRSELTDVERSLHSGNDKLIDKIGKDLKMNEVETNTEIHIDSEPIISWLAHSSSRAKSSSGLKKQKTSHTSPIDLPKSSRNISNTHRNSNICLLGKETHKVCSNKSADRLADEANGRESVLDQFSSVKENGSPIVYYRRRFCKKTASSLEAFSNFSSSCRPVDSNGQRSLISAYEKFRILDKKNVCSHDLDSDKLMWSIGGDGLLKLNPAFLPFKEFVTQLSLPVRPPLDFSIVSYETFCSLHFLLMRESGSIVTTWPNVYLEILFVDNEVGLRFFRIEGCLKQAVAFVTLILTAFCEPNQLRESFDLQIPETTIRFKLSCIQDLRKQHVFSFYSFSKLNHSHWLYLDSIFQKHCSYSKKLPLTECTLENIKVLEDRSKHMPSDICESSFRGTKSFQNSIPFGLSKPGNRYVRQSLDNNARHPVIPFALSFSAAPPFFHCLHLNLLMKSSIASVRLRECSFACSLEHQGNTDKSTPNDQVSEQCSVEVGPGTSGTSLSHEELCFGCIPCSKAQLGTNPSTAGVNCDRMISSIHFKNQNSGRTETNVIGKSQNLECYNMESEKIFTKTKMLTSLNQACPVISGDSNYHSLSSTSVDIPATDTSESNVDGKWPGVQRASDFTFNINNEIVFSPDTSGPRSLWTSNKRNRSSLPLGETSPVLHGGQTNDINNVSSNGRRKARTQVHYALPFGGSEFSSTYKPINSNCHPFRRIRQASEKRKPDGFKGSLRNLELLACDANVLITQGDRGWREPGGRVVLELAYHNEWRLAVKFYGSTKYSHKVDRVFLPGSTNRHTHAMMWKGGKDWALEFPDRSQWMLFKEMHVECYNRNIHVSSVKNIPIPGVRLVEEFEDNSTDYLFTRSSARYIRQFETDFDMAMNPSKIFYDMDSEDELWILRNEKSLQTQDSNVVITDETFEKTMDILEKFAYAQQCDHFTFDEIEKVMAGVAPTEMIRAIYQHWQHKRKRIGMPLIRHLQPPSWERYQQKVQEWNQLMAKGNSITSCGSKRKAPSVEKPIMFAFCLKPRGLEVPNKGPKYRSQKKYRVSGHAVVRDQDRVHTHARRFNSFAVGDEKATNFDVSPENSDNFSMLQTSTSSPEYVSLDNDASDFDYYPKPCKNKSKKIGALMPLGSVHVQPSYTQRTPGKRNGVQQQNMYLPDWPSQKHRQAEVYPRHEIMELGVQDLDEFEGRKASGAAKRASIIARLKKNKAQELLSRADFAMQVAVSAIMAADAVKASYDPSN</sequence>
<keyword evidence="10" id="KW-1185">Reference proteome</keyword>
<feature type="compositionally biased region" description="Polar residues" evidence="7">
    <location>
        <begin position="990"/>
        <end position="999"/>
    </location>
</feature>
<evidence type="ECO:0000256" key="2">
    <source>
        <dbReference type="ARBA" id="ARBA00008035"/>
    </source>
</evidence>
<evidence type="ECO:0000256" key="3">
    <source>
        <dbReference type="ARBA" id="ARBA00023015"/>
    </source>
</evidence>
<keyword evidence="5 6" id="KW-0539">Nucleus</keyword>
<dbReference type="InterPro" id="IPR024943">
    <property type="entry name" value="Enhancer_polycomb"/>
</dbReference>
<accession>A0AAD8HYJ1</accession>
<feature type="region of interest" description="Disordered" evidence="7">
    <location>
        <begin position="413"/>
        <end position="440"/>
    </location>
</feature>
<gene>
    <name evidence="9" type="ORF">POM88_032057</name>
</gene>
<feature type="region of interest" description="Disordered" evidence="7">
    <location>
        <begin position="990"/>
        <end position="1032"/>
    </location>
</feature>
<organism evidence="9 10">
    <name type="scientific">Heracleum sosnowskyi</name>
    <dbReference type="NCBI Taxonomy" id="360622"/>
    <lineage>
        <taxon>Eukaryota</taxon>
        <taxon>Viridiplantae</taxon>
        <taxon>Streptophyta</taxon>
        <taxon>Embryophyta</taxon>
        <taxon>Tracheophyta</taxon>
        <taxon>Spermatophyta</taxon>
        <taxon>Magnoliopsida</taxon>
        <taxon>eudicotyledons</taxon>
        <taxon>Gunneridae</taxon>
        <taxon>Pentapetalae</taxon>
        <taxon>asterids</taxon>
        <taxon>campanulids</taxon>
        <taxon>Apiales</taxon>
        <taxon>Apiaceae</taxon>
        <taxon>Apioideae</taxon>
        <taxon>apioid superclade</taxon>
        <taxon>Tordylieae</taxon>
        <taxon>Tordyliinae</taxon>
        <taxon>Heracleum</taxon>
    </lineage>
</organism>
<feature type="region of interest" description="Disordered" evidence="7">
    <location>
        <begin position="1"/>
        <end position="79"/>
    </location>
</feature>
<evidence type="ECO:0000259" key="8">
    <source>
        <dbReference type="Pfam" id="PF10513"/>
    </source>
</evidence>
<proteinExistence type="inferred from homology"/>
<evidence type="ECO:0000256" key="4">
    <source>
        <dbReference type="ARBA" id="ARBA00023163"/>
    </source>
</evidence>
<evidence type="ECO:0000256" key="5">
    <source>
        <dbReference type="ARBA" id="ARBA00023242"/>
    </source>
</evidence>
<feature type="compositionally biased region" description="Basic residues" evidence="7">
    <location>
        <begin position="172"/>
        <end position="182"/>
    </location>
</feature>
<dbReference type="CDD" id="cd20404">
    <property type="entry name" value="Tudor_Agenet_AtEML-like"/>
    <property type="match status" value="1"/>
</dbReference>
<dbReference type="Proteomes" id="UP001237642">
    <property type="component" value="Unassembled WGS sequence"/>
</dbReference>
<feature type="region of interest" description="Disordered" evidence="7">
    <location>
        <begin position="147"/>
        <end position="211"/>
    </location>
</feature>
<evidence type="ECO:0000256" key="6">
    <source>
        <dbReference type="RuleBase" id="RU361124"/>
    </source>
</evidence>
<keyword evidence="3 6" id="KW-0805">Transcription regulation</keyword>
<evidence type="ECO:0000313" key="10">
    <source>
        <dbReference type="Proteomes" id="UP001237642"/>
    </source>
</evidence>
<feature type="compositionally biased region" description="Polar residues" evidence="7">
    <location>
        <begin position="1018"/>
        <end position="1029"/>
    </location>
</feature>
<reference evidence="9" key="1">
    <citation type="submission" date="2023-02" db="EMBL/GenBank/DDBJ databases">
        <title>Genome of toxic invasive species Heracleum sosnowskyi carries increased number of genes despite the absence of recent whole-genome duplications.</title>
        <authorList>
            <person name="Schelkunov M."/>
            <person name="Shtratnikova V."/>
            <person name="Makarenko M."/>
            <person name="Klepikova A."/>
            <person name="Omelchenko D."/>
            <person name="Novikova G."/>
            <person name="Obukhova E."/>
            <person name="Bogdanov V."/>
            <person name="Penin A."/>
            <person name="Logacheva M."/>
        </authorList>
    </citation>
    <scope>NUCLEOTIDE SEQUENCE</scope>
    <source>
        <strain evidence="9">Hsosn_3</strain>
        <tissue evidence="9">Leaf</tissue>
    </source>
</reference>
<comment type="caution">
    <text evidence="9">The sequence shown here is derived from an EMBL/GenBank/DDBJ whole genome shotgun (WGS) entry which is preliminary data.</text>
</comment>
<protein>
    <recommendedName>
        <fullName evidence="6">Enhancer of polycomb-like protein</fullName>
    </recommendedName>
</protein>
<dbReference type="InterPro" id="IPR019542">
    <property type="entry name" value="Enhancer_polycomb-like_N"/>
</dbReference>
<evidence type="ECO:0000313" key="9">
    <source>
        <dbReference type="EMBL" id="KAK1375864.1"/>
    </source>
</evidence>
<dbReference type="PANTHER" id="PTHR14898">
    <property type="entry name" value="ENHANCER OF POLYCOMB"/>
    <property type="match status" value="1"/>
</dbReference>
<feature type="compositionally biased region" description="Low complexity" evidence="7">
    <location>
        <begin position="242"/>
        <end position="254"/>
    </location>
</feature>
<evidence type="ECO:0000256" key="7">
    <source>
        <dbReference type="SAM" id="MobiDB-lite"/>
    </source>
</evidence>
<reference evidence="9" key="2">
    <citation type="submission" date="2023-05" db="EMBL/GenBank/DDBJ databases">
        <authorList>
            <person name="Schelkunov M.I."/>
        </authorList>
    </citation>
    <scope>NUCLEOTIDE SEQUENCE</scope>
    <source>
        <strain evidence="9">Hsosn_3</strain>
        <tissue evidence="9">Leaf</tissue>
    </source>
</reference>
<evidence type="ECO:0000256" key="1">
    <source>
        <dbReference type="ARBA" id="ARBA00004123"/>
    </source>
</evidence>
<dbReference type="EMBL" id="JAUIZM010000007">
    <property type="protein sequence ID" value="KAK1375864.1"/>
    <property type="molecule type" value="Genomic_DNA"/>
</dbReference>
<dbReference type="Gene3D" id="2.30.30.140">
    <property type="match status" value="1"/>
</dbReference>
<feature type="domain" description="Enhancer of polycomb-like N-terminal" evidence="8">
    <location>
        <begin position="1187"/>
        <end position="1279"/>
    </location>
</feature>
<dbReference type="GO" id="GO:0035267">
    <property type="term" value="C:NuA4 histone acetyltransferase complex"/>
    <property type="evidence" value="ECO:0007669"/>
    <property type="project" value="InterPro"/>
</dbReference>
<comment type="similarity">
    <text evidence="2 6">Belongs to the enhancer of polycomb family.</text>
</comment>